<keyword evidence="2" id="KW-1185">Reference proteome</keyword>
<dbReference type="RefSeq" id="WP_071062605.1">
    <property type="nucleotide sequence ID" value="NZ_MAXA01000158.1"/>
</dbReference>
<name>A0A1S1QE21_9ACTN</name>
<proteinExistence type="predicted"/>
<organism evidence="1 2">
    <name type="scientific">Parafrankia soli</name>
    <dbReference type="NCBI Taxonomy" id="2599596"/>
    <lineage>
        <taxon>Bacteria</taxon>
        <taxon>Bacillati</taxon>
        <taxon>Actinomycetota</taxon>
        <taxon>Actinomycetes</taxon>
        <taxon>Frankiales</taxon>
        <taxon>Frankiaceae</taxon>
        <taxon>Parafrankia</taxon>
    </lineage>
</organism>
<reference evidence="2" key="1">
    <citation type="submission" date="2016-07" db="EMBL/GenBank/DDBJ databases">
        <title>Frankia sp. NRRL B-16219 Genome sequencing.</title>
        <authorList>
            <person name="Ghodhbane-Gtari F."/>
            <person name="Swanson E."/>
            <person name="Gueddou A."/>
            <person name="Louati M."/>
            <person name="Nouioui I."/>
            <person name="Hezbri K."/>
            <person name="Abebe-Akele F."/>
            <person name="Simpson S."/>
            <person name="Morris K."/>
            <person name="Thomas K."/>
            <person name="Gtari M."/>
            <person name="Tisa L.S."/>
        </authorList>
    </citation>
    <scope>NUCLEOTIDE SEQUENCE [LARGE SCALE GENOMIC DNA]</scope>
    <source>
        <strain evidence="2">NRRL B-16219</strain>
    </source>
</reference>
<dbReference type="NCBIfam" id="TIGR03917">
    <property type="entry name" value="Frankia_40_dom"/>
    <property type="match status" value="1"/>
</dbReference>
<sequence>MNAHNARPLRTDVGGDRSRPAVVMLPWGAGAWAVVIQAGSDLADLHRALAEMPAGLEFHSVHGDGDVILVYQVPAGQVSRRDLLRLTGSALDIPTGFPDRSRWITREEQQAYRAGHADAFDAIRVFLSCPIGGTRDETGAGSADPRGVD</sequence>
<dbReference type="EMBL" id="MAXA01000158">
    <property type="protein sequence ID" value="OHV32220.1"/>
    <property type="molecule type" value="Genomic_DNA"/>
</dbReference>
<dbReference type="InterPro" id="IPR023817">
    <property type="entry name" value="Frankia_40_dom"/>
</dbReference>
<evidence type="ECO:0000313" key="1">
    <source>
        <dbReference type="EMBL" id="OHV32220.1"/>
    </source>
</evidence>
<comment type="caution">
    <text evidence="1">The sequence shown here is derived from an EMBL/GenBank/DDBJ whole genome shotgun (WGS) entry which is preliminary data.</text>
</comment>
<evidence type="ECO:0000313" key="2">
    <source>
        <dbReference type="Proteomes" id="UP000179769"/>
    </source>
</evidence>
<protein>
    <submittedName>
        <fullName evidence="1">Uncharacterized protein</fullName>
    </submittedName>
</protein>
<accession>A0A1S1QE21</accession>
<gene>
    <name evidence="1" type="ORF">BBK14_16150</name>
</gene>
<dbReference type="Proteomes" id="UP000179769">
    <property type="component" value="Unassembled WGS sequence"/>
</dbReference>
<dbReference type="AlphaFoldDB" id="A0A1S1QE21"/>